<proteinExistence type="predicted"/>
<keyword evidence="1 4" id="KW-0349">Heme</keyword>
<keyword evidence="3 4" id="KW-0408">Iron</keyword>
<evidence type="ECO:0000259" key="5">
    <source>
        <dbReference type="PROSITE" id="PS51007"/>
    </source>
</evidence>
<dbReference type="InterPro" id="IPR009056">
    <property type="entry name" value="Cyt_c-like_dom"/>
</dbReference>
<dbReference type="EMBL" id="JAXCLX010000002">
    <property type="protein sequence ID" value="MDY0873202.1"/>
    <property type="molecule type" value="Genomic_DNA"/>
</dbReference>
<gene>
    <name evidence="6" type="ORF">SMD31_14770</name>
</gene>
<feature type="domain" description="Cytochrome c" evidence="5">
    <location>
        <begin position="23"/>
        <end position="149"/>
    </location>
</feature>
<dbReference type="PROSITE" id="PS51007">
    <property type="entry name" value="CYTC"/>
    <property type="match status" value="1"/>
</dbReference>
<sequence length="152" mass="16277">MNIKYTFTKGMVMKTSLQTGLTALSLLGVLTFGISASRADCPVPPSLNQCKTCHALDASKPSRATGPNLHGIPGQPALHAADFKGYSPAMKAAQAKGLTWNDDNLFKYLGDPKAFLAEVNGEPLKNAMMFQMKDETKRKAAIEGLKTMAACQ</sequence>
<comment type="caution">
    <text evidence="6">The sequence shown here is derived from an EMBL/GenBank/DDBJ whole genome shotgun (WGS) entry which is preliminary data.</text>
</comment>
<reference evidence="6 7" key="1">
    <citation type="journal article" date="2013" name="Antonie Van Leeuwenhoek">
        <title>Dongia rigui sp. nov., isolated from freshwater of a large wetland in Korea.</title>
        <authorList>
            <person name="Baik K.S."/>
            <person name="Hwang Y.M."/>
            <person name="Choi J.S."/>
            <person name="Kwon J."/>
            <person name="Seong C.N."/>
        </authorList>
    </citation>
    <scope>NUCLEOTIDE SEQUENCE [LARGE SCALE GENOMIC DNA]</scope>
    <source>
        <strain evidence="6 7">04SU4-P</strain>
    </source>
</reference>
<name>A0ABU5E1L0_9PROT</name>
<evidence type="ECO:0000313" key="7">
    <source>
        <dbReference type="Proteomes" id="UP001271769"/>
    </source>
</evidence>
<evidence type="ECO:0000256" key="1">
    <source>
        <dbReference type="ARBA" id="ARBA00022617"/>
    </source>
</evidence>
<dbReference type="RefSeq" id="WP_320501664.1">
    <property type="nucleotide sequence ID" value="NZ_JAXCLX010000002.1"/>
</dbReference>
<organism evidence="6 7">
    <name type="scientific">Dongia rigui</name>
    <dbReference type="NCBI Taxonomy" id="940149"/>
    <lineage>
        <taxon>Bacteria</taxon>
        <taxon>Pseudomonadati</taxon>
        <taxon>Pseudomonadota</taxon>
        <taxon>Alphaproteobacteria</taxon>
        <taxon>Rhodospirillales</taxon>
        <taxon>Dongiaceae</taxon>
        <taxon>Dongia</taxon>
    </lineage>
</organism>
<evidence type="ECO:0000256" key="2">
    <source>
        <dbReference type="ARBA" id="ARBA00022723"/>
    </source>
</evidence>
<evidence type="ECO:0000256" key="3">
    <source>
        <dbReference type="ARBA" id="ARBA00023004"/>
    </source>
</evidence>
<evidence type="ECO:0000313" key="6">
    <source>
        <dbReference type="EMBL" id="MDY0873202.1"/>
    </source>
</evidence>
<accession>A0ABU5E1L0</accession>
<dbReference type="Proteomes" id="UP001271769">
    <property type="component" value="Unassembled WGS sequence"/>
</dbReference>
<evidence type="ECO:0000256" key="4">
    <source>
        <dbReference type="PROSITE-ProRule" id="PRU00433"/>
    </source>
</evidence>
<dbReference type="Gene3D" id="1.10.760.10">
    <property type="entry name" value="Cytochrome c-like domain"/>
    <property type="match status" value="1"/>
</dbReference>
<dbReference type="SUPFAM" id="SSF46626">
    <property type="entry name" value="Cytochrome c"/>
    <property type="match status" value="1"/>
</dbReference>
<dbReference type="InterPro" id="IPR036909">
    <property type="entry name" value="Cyt_c-like_dom_sf"/>
</dbReference>
<keyword evidence="2 4" id="KW-0479">Metal-binding</keyword>
<keyword evidence="7" id="KW-1185">Reference proteome</keyword>
<protein>
    <submittedName>
        <fullName evidence="6">Cytochrome c family protein</fullName>
    </submittedName>
</protein>